<sequence length="295" mass="35247">MPKCNRKSLLVKRKNLPWKKTNATSSTRDQTQEIDELTEYEEDEFLKKLRLCNYELIPENIRRLKRKFVLKKLKQIHMRNEVDFENESIVGIIPTIPHKIVNCTYTDRKLKPIIRKGLSKMPLYISMFVELNEKLKKMWPSREHVDYKPCSIEFLYVQPHHIPAINALVNCYFWPLIDMNCVLEYKEFSCVAVYKKLIIGFGFLFPGEHLNEGYISFLFVRPHWRNCGIGNFMLYHLIQTSFSWDHTLHVSATNPSLFLYQKFGFKFEKMYIGFYDKYLQSDSKESRHALYCKLD</sequence>
<gene>
    <name evidence="2" type="ORF">AAG570_007654</name>
</gene>
<comment type="caution">
    <text evidence="2">The sequence shown here is derived from an EMBL/GenBank/DDBJ whole genome shotgun (WGS) entry which is preliminary data.</text>
</comment>
<dbReference type="InterPro" id="IPR016181">
    <property type="entry name" value="Acyl_CoA_acyltransferase"/>
</dbReference>
<dbReference type="CDD" id="cd04301">
    <property type="entry name" value="NAT_SF"/>
    <property type="match status" value="1"/>
</dbReference>
<organism evidence="2 3">
    <name type="scientific">Ranatra chinensis</name>
    <dbReference type="NCBI Taxonomy" id="642074"/>
    <lineage>
        <taxon>Eukaryota</taxon>
        <taxon>Metazoa</taxon>
        <taxon>Ecdysozoa</taxon>
        <taxon>Arthropoda</taxon>
        <taxon>Hexapoda</taxon>
        <taxon>Insecta</taxon>
        <taxon>Pterygota</taxon>
        <taxon>Neoptera</taxon>
        <taxon>Paraneoptera</taxon>
        <taxon>Hemiptera</taxon>
        <taxon>Heteroptera</taxon>
        <taxon>Panheteroptera</taxon>
        <taxon>Nepomorpha</taxon>
        <taxon>Nepidae</taxon>
        <taxon>Ranatrinae</taxon>
        <taxon>Ranatra</taxon>
    </lineage>
</organism>
<feature type="domain" description="N-acetyltransferase" evidence="1">
    <location>
        <begin position="152"/>
        <end position="295"/>
    </location>
</feature>
<name>A0ABD0YI13_9HEMI</name>
<dbReference type="EMBL" id="JBFDAA010000021">
    <property type="protein sequence ID" value="KAL1114830.1"/>
    <property type="molecule type" value="Genomic_DNA"/>
</dbReference>
<dbReference type="InterPro" id="IPR000182">
    <property type="entry name" value="GNAT_dom"/>
</dbReference>
<evidence type="ECO:0000259" key="1">
    <source>
        <dbReference type="PROSITE" id="PS51186"/>
    </source>
</evidence>
<keyword evidence="3" id="KW-1185">Reference proteome</keyword>
<dbReference type="PROSITE" id="PS51186">
    <property type="entry name" value="GNAT"/>
    <property type="match status" value="1"/>
</dbReference>
<dbReference type="AlphaFoldDB" id="A0ABD0YI13"/>
<accession>A0ABD0YI13</accession>
<dbReference type="Gene3D" id="3.40.630.30">
    <property type="match status" value="1"/>
</dbReference>
<dbReference type="Pfam" id="PF00583">
    <property type="entry name" value="Acetyltransf_1"/>
    <property type="match status" value="1"/>
</dbReference>
<evidence type="ECO:0000313" key="2">
    <source>
        <dbReference type="EMBL" id="KAL1114830.1"/>
    </source>
</evidence>
<protein>
    <recommendedName>
        <fullName evidence="1">N-acetyltransferase domain-containing protein</fullName>
    </recommendedName>
</protein>
<reference evidence="2 3" key="1">
    <citation type="submission" date="2024-07" db="EMBL/GenBank/DDBJ databases">
        <title>Chromosome-level genome assembly of the water stick insect Ranatra chinensis (Heteroptera: Nepidae).</title>
        <authorList>
            <person name="Liu X."/>
        </authorList>
    </citation>
    <scope>NUCLEOTIDE SEQUENCE [LARGE SCALE GENOMIC DNA]</scope>
    <source>
        <strain evidence="2">Cailab_2021Rc</strain>
        <tissue evidence="2">Muscle</tissue>
    </source>
</reference>
<evidence type="ECO:0000313" key="3">
    <source>
        <dbReference type="Proteomes" id="UP001558652"/>
    </source>
</evidence>
<dbReference type="SUPFAM" id="SSF55729">
    <property type="entry name" value="Acyl-CoA N-acyltransferases (Nat)"/>
    <property type="match status" value="1"/>
</dbReference>
<proteinExistence type="predicted"/>
<dbReference type="Proteomes" id="UP001558652">
    <property type="component" value="Unassembled WGS sequence"/>
</dbReference>